<dbReference type="GO" id="GO:0030425">
    <property type="term" value="C:dendrite"/>
    <property type="evidence" value="ECO:0007669"/>
    <property type="project" value="TreeGrafter"/>
</dbReference>
<dbReference type="InterPro" id="IPR050449">
    <property type="entry name" value="Ephrin_rcpt_TKs"/>
</dbReference>
<feature type="transmembrane region" description="Helical" evidence="8">
    <location>
        <begin position="281"/>
        <end position="303"/>
    </location>
</feature>
<comment type="subcellular location">
    <subcellularLocation>
        <location evidence="1">Membrane</location>
        <topology evidence="1">Single-pass membrane protein</topology>
    </subcellularLocation>
</comment>
<dbReference type="InterPro" id="IPR003961">
    <property type="entry name" value="FN3_dom"/>
</dbReference>
<dbReference type="Pfam" id="PF14575">
    <property type="entry name" value="EphA2_TM"/>
    <property type="match status" value="1"/>
</dbReference>
<evidence type="ECO:0000256" key="8">
    <source>
        <dbReference type="SAM" id="Phobius"/>
    </source>
</evidence>
<dbReference type="GO" id="GO:0005005">
    <property type="term" value="F:transmembrane-ephrin receptor activity"/>
    <property type="evidence" value="ECO:0007669"/>
    <property type="project" value="TreeGrafter"/>
</dbReference>
<dbReference type="InterPro" id="IPR013783">
    <property type="entry name" value="Ig-like_fold"/>
</dbReference>
<keyword evidence="4" id="KW-0067">ATP-binding</keyword>
<dbReference type="CDD" id="cd09488">
    <property type="entry name" value="SAM_EPH-R"/>
    <property type="match status" value="1"/>
</dbReference>
<evidence type="ECO:0000259" key="10">
    <source>
        <dbReference type="PROSITE" id="PS50853"/>
    </source>
</evidence>
<dbReference type="Gene3D" id="2.10.50.10">
    <property type="entry name" value="Tumor Necrosis Factor Receptor, subunit A, domain 2"/>
    <property type="match status" value="1"/>
</dbReference>
<keyword evidence="7" id="KW-0675">Receptor</keyword>
<evidence type="ECO:0000256" key="2">
    <source>
        <dbReference type="ARBA" id="ARBA00022692"/>
    </source>
</evidence>
<evidence type="ECO:0000313" key="12">
    <source>
        <dbReference type="Proteomes" id="UP000678499"/>
    </source>
</evidence>
<dbReference type="PANTHER" id="PTHR46877">
    <property type="entry name" value="EPH RECEPTOR A5"/>
    <property type="match status" value="1"/>
</dbReference>
<evidence type="ECO:0000256" key="7">
    <source>
        <dbReference type="ARBA" id="ARBA00023170"/>
    </source>
</evidence>
<dbReference type="SMART" id="SM00454">
    <property type="entry name" value="SAM"/>
    <property type="match status" value="1"/>
</dbReference>
<dbReference type="InterPro" id="IPR036116">
    <property type="entry name" value="FN3_sf"/>
</dbReference>
<feature type="domain" description="Fibronectin type-III" evidence="10">
    <location>
        <begin position="175"/>
        <end position="267"/>
    </location>
</feature>
<evidence type="ECO:0000256" key="1">
    <source>
        <dbReference type="ARBA" id="ARBA00004167"/>
    </source>
</evidence>
<name>A0A7R9BP41_9CRUS</name>
<dbReference type="GO" id="GO:0005524">
    <property type="term" value="F:ATP binding"/>
    <property type="evidence" value="ECO:0007669"/>
    <property type="project" value="UniProtKB-KW"/>
</dbReference>
<sequence length="506" mass="55855">MAENDSQHVSVCPPGRYQPEVGGPLGCRPCPPHSSAPTSGLSSCRCDAGYYRSATDPNWSPCSRPPSAPLNLSVSFVDQAAVALEWHAPIDAGGRQDLGYRVECDVCLSSATYRPPGFADGGIGNETRVTIAGLRPVTKYRFRVYAVNGVSEFLADDRQQFLDITVTTEAAVPSMVSNVHVAEVKPSQMVLAWDPPRDQFGQNVETYEVRYFPRGEERDYVSQTTKRQQLTVLKLQQQTEYGFQVRAKTPHGWGEFSPTVYRSTGQIFVYVGEKEGTGSRIVIGTLAAASVVVFLVAVILLVLRYRRRSRSAECGKEKQPGNGETLEYRSNEGHLVTYHKLYANGTLGKMVCQQENPQIITTHTSNMTTPLFTQVGPPRTYVDPHNYEDPHQAVKDFAREIDASCITIEAIIGGEFLPHQNPLAPDVPDMTKFSCVEEWLASIRMSRYLENFERAGVTSMEAVMRLSPQDLAVVGVALVGHQKKILNSVQTMRAQVSINVSDGFLV</sequence>
<dbReference type="Proteomes" id="UP000678499">
    <property type="component" value="Unassembled WGS sequence"/>
</dbReference>
<dbReference type="Pfam" id="PF00041">
    <property type="entry name" value="fn3"/>
    <property type="match status" value="2"/>
</dbReference>
<keyword evidence="12" id="KW-1185">Reference proteome</keyword>
<dbReference type="Gene3D" id="1.10.150.50">
    <property type="entry name" value="Transcription Factor, Ets-1"/>
    <property type="match status" value="1"/>
</dbReference>
<proteinExistence type="predicted"/>
<dbReference type="InterPro" id="IPR001660">
    <property type="entry name" value="SAM"/>
</dbReference>
<dbReference type="Gene3D" id="3.30.200.20">
    <property type="entry name" value="Phosphorylase Kinase, domain 1"/>
    <property type="match status" value="1"/>
</dbReference>
<keyword evidence="5 8" id="KW-1133">Transmembrane helix</keyword>
<dbReference type="AlphaFoldDB" id="A0A7R9BP41"/>
<dbReference type="EMBL" id="CAJPEX010000903">
    <property type="protein sequence ID" value="CAG0917576.1"/>
    <property type="molecule type" value="Genomic_DNA"/>
</dbReference>
<dbReference type="Gene3D" id="2.60.40.10">
    <property type="entry name" value="Immunoglobulins"/>
    <property type="match status" value="2"/>
</dbReference>
<dbReference type="SMART" id="SM00060">
    <property type="entry name" value="FN3"/>
    <property type="match status" value="2"/>
</dbReference>
<dbReference type="InterPro" id="IPR027936">
    <property type="entry name" value="Eph_TM"/>
</dbReference>
<evidence type="ECO:0000256" key="5">
    <source>
        <dbReference type="ARBA" id="ARBA00022989"/>
    </source>
</evidence>
<evidence type="ECO:0000256" key="4">
    <source>
        <dbReference type="ARBA" id="ARBA00022840"/>
    </source>
</evidence>
<dbReference type="Pfam" id="PF00536">
    <property type="entry name" value="SAM_1"/>
    <property type="match status" value="1"/>
</dbReference>
<dbReference type="FunFam" id="1.10.150.50:FF:000001">
    <property type="entry name" value="Ephrin type-A receptor 5"/>
    <property type="match status" value="1"/>
</dbReference>
<evidence type="ECO:0000256" key="3">
    <source>
        <dbReference type="ARBA" id="ARBA00022741"/>
    </source>
</evidence>
<dbReference type="EMBL" id="OA882940">
    <property type="protein sequence ID" value="CAD7277424.1"/>
    <property type="molecule type" value="Genomic_DNA"/>
</dbReference>
<reference evidence="11" key="1">
    <citation type="submission" date="2020-11" db="EMBL/GenBank/DDBJ databases">
        <authorList>
            <person name="Tran Van P."/>
        </authorList>
    </citation>
    <scope>NUCLEOTIDE SEQUENCE</scope>
</reference>
<feature type="domain" description="SAM" evidence="9">
    <location>
        <begin position="431"/>
        <end position="495"/>
    </location>
</feature>
<feature type="domain" description="Fibronectin type-III" evidence="10">
    <location>
        <begin position="68"/>
        <end position="171"/>
    </location>
</feature>
<evidence type="ECO:0000313" key="11">
    <source>
        <dbReference type="EMBL" id="CAD7277424.1"/>
    </source>
</evidence>
<dbReference type="GO" id="GO:0007411">
    <property type="term" value="P:axon guidance"/>
    <property type="evidence" value="ECO:0007669"/>
    <property type="project" value="TreeGrafter"/>
</dbReference>
<gene>
    <name evidence="11" type="ORF">NMOB1V02_LOCUS5157</name>
</gene>
<dbReference type="PROSITE" id="PS50105">
    <property type="entry name" value="SAM_DOMAIN"/>
    <property type="match status" value="1"/>
</dbReference>
<organism evidence="11">
    <name type="scientific">Notodromas monacha</name>
    <dbReference type="NCBI Taxonomy" id="399045"/>
    <lineage>
        <taxon>Eukaryota</taxon>
        <taxon>Metazoa</taxon>
        <taxon>Ecdysozoa</taxon>
        <taxon>Arthropoda</taxon>
        <taxon>Crustacea</taxon>
        <taxon>Oligostraca</taxon>
        <taxon>Ostracoda</taxon>
        <taxon>Podocopa</taxon>
        <taxon>Podocopida</taxon>
        <taxon>Cypridocopina</taxon>
        <taxon>Cypridoidea</taxon>
        <taxon>Cyprididae</taxon>
        <taxon>Notodromas</taxon>
    </lineage>
</organism>
<evidence type="ECO:0000259" key="9">
    <source>
        <dbReference type="PROSITE" id="PS50105"/>
    </source>
</evidence>
<dbReference type="OrthoDB" id="4062651at2759"/>
<keyword evidence="6 8" id="KW-0472">Membrane</keyword>
<evidence type="ECO:0000256" key="6">
    <source>
        <dbReference type="ARBA" id="ARBA00023136"/>
    </source>
</evidence>
<dbReference type="PANTHER" id="PTHR46877:SF14">
    <property type="entry name" value="RECEPTOR PROTEIN-TYROSINE KINASE"/>
    <property type="match status" value="1"/>
</dbReference>
<dbReference type="InterPro" id="IPR013761">
    <property type="entry name" value="SAM/pointed_sf"/>
</dbReference>
<dbReference type="PROSITE" id="PS50853">
    <property type="entry name" value="FN3"/>
    <property type="match status" value="2"/>
</dbReference>
<dbReference type="GO" id="GO:0005886">
    <property type="term" value="C:plasma membrane"/>
    <property type="evidence" value="ECO:0007669"/>
    <property type="project" value="TreeGrafter"/>
</dbReference>
<dbReference type="CDD" id="cd00063">
    <property type="entry name" value="FN3"/>
    <property type="match status" value="2"/>
</dbReference>
<keyword evidence="2 8" id="KW-0812">Transmembrane</keyword>
<dbReference type="SUPFAM" id="SSF49265">
    <property type="entry name" value="Fibronectin type III"/>
    <property type="match status" value="1"/>
</dbReference>
<protein>
    <submittedName>
        <fullName evidence="11">Uncharacterized protein</fullName>
    </submittedName>
</protein>
<dbReference type="SUPFAM" id="SSF47769">
    <property type="entry name" value="SAM/Pointed domain"/>
    <property type="match status" value="1"/>
</dbReference>
<accession>A0A7R9BP41</accession>
<keyword evidence="3" id="KW-0547">Nucleotide-binding</keyword>